<accession>A0A6J4TP86</accession>
<organism evidence="2">
    <name type="scientific">uncultured Thermoleophilia bacterium</name>
    <dbReference type="NCBI Taxonomy" id="1497501"/>
    <lineage>
        <taxon>Bacteria</taxon>
        <taxon>Bacillati</taxon>
        <taxon>Actinomycetota</taxon>
        <taxon>Thermoleophilia</taxon>
        <taxon>environmental samples</taxon>
    </lineage>
</organism>
<reference evidence="2" key="1">
    <citation type="submission" date="2020-02" db="EMBL/GenBank/DDBJ databases">
        <authorList>
            <person name="Meier V. D."/>
        </authorList>
    </citation>
    <scope>NUCLEOTIDE SEQUENCE</scope>
    <source>
        <strain evidence="2">AVDCRST_MAG79</strain>
    </source>
</reference>
<feature type="compositionally biased region" description="Basic residues" evidence="1">
    <location>
        <begin position="9"/>
        <end position="20"/>
    </location>
</feature>
<name>A0A6J4TP86_9ACTN</name>
<feature type="non-terminal residue" evidence="2">
    <location>
        <position position="49"/>
    </location>
</feature>
<protein>
    <submittedName>
        <fullName evidence="2">Uncharacterized protein</fullName>
    </submittedName>
</protein>
<proteinExistence type="predicted"/>
<sequence length="49" mass="5227">AASCGRPRDGRRRRAPRRRGARDLRGGARLRSACPRVDGRSAGANPGSL</sequence>
<feature type="region of interest" description="Disordered" evidence="1">
    <location>
        <begin position="1"/>
        <end position="49"/>
    </location>
</feature>
<evidence type="ECO:0000256" key="1">
    <source>
        <dbReference type="SAM" id="MobiDB-lite"/>
    </source>
</evidence>
<dbReference type="EMBL" id="CADCWC010000139">
    <property type="protein sequence ID" value="CAA9528713.1"/>
    <property type="molecule type" value="Genomic_DNA"/>
</dbReference>
<evidence type="ECO:0000313" key="2">
    <source>
        <dbReference type="EMBL" id="CAA9528713.1"/>
    </source>
</evidence>
<dbReference type="AlphaFoldDB" id="A0A6J4TP86"/>
<feature type="non-terminal residue" evidence="2">
    <location>
        <position position="1"/>
    </location>
</feature>
<gene>
    <name evidence="2" type="ORF">AVDCRST_MAG79-724</name>
</gene>